<dbReference type="GO" id="GO:0033619">
    <property type="term" value="P:membrane protein proteolysis"/>
    <property type="evidence" value="ECO:0007669"/>
    <property type="project" value="TreeGrafter"/>
</dbReference>
<keyword evidence="3" id="KW-0472">Membrane</keyword>
<comment type="subcellular location">
    <subcellularLocation>
        <location evidence="1">Endoplasmic reticulum membrane</location>
        <topology evidence="1">Multi-pass membrane protein</topology>
    </subcellularLocation>
</comment>
<proteinExistence type="predicted"/>
<accession>A0A8J8SYA6</accession>
<feature type="transmembrane region" description="Helical" evidence="3">
    <location>
        <begin position="152"/>
        <end position="173"/>
    </location>
</feature>
<dbReference type="GO" id="GO:0042500">
    <property type="term" value="F:aspartic endopeptidase activity, intramembrane cleaving"/>
    <property type="evidence" value="ECO:0007669"/>
    <property type="project" value="InterPro"/>
</dbReference>
<feature type="transmembrane region" description="Helical" evidence="3">
    <location>
        <begin position="61"/>
        <end position="79"/>
    </location>
</feature>
<evidence type="ECO:0000313" key="5">
    <source>
        <dbReference type="Proteomes" id="UP000785679"/>
    </source>
</evidence>
<gene>
    <name evidence="4" type="ORF">FGO68_gene17814</name>
</gene>
<dbReference type="GO" id="GO:0098553">
    <property type="term" value="C:lumenal side of endoplasmic reticulum membrane"/>
    <property type="evidence" value="ECO:0007669"/>
    <property type="project" value="TreeGrafter"/>
</dbReference>
<evidence type="ECO:0000256" key="2">
    <source>
        <dbReference type="ARBA" id="ARBA00022824"/>
    </source>
</evidence>
<keyword evidence="3" id="KW-1133">Transmembrane helix</keyword>
<dbReference type="Proteomes" id="UP000785679">
    <property type="component" value="Unassembled WGS sequence"/>
</dbReference>
<dbReference type="GO" id="GO:0006465">
    <property type="term" value="P:signal peptide processing"/>
    <property type="evidence" value="ECO:0007669"/>
    <property type="project" value="TreeGrafter"/>
</dbReference>
<dbReference type="OrthoDB" id="302043at2759"/>
<reference evidence="4" key="1">
    <citation type="submission" date="2019-06" db="EMBL/GenBank/DDBJ databases">
        <authorList>
            <person name="Zheng W."/>
        </authorList>
    </citation>
    <scope>NUCLEOTIDE SEQUENCE</scope>
    <source>
        <strain evidence="4">QDHG01</strain>
    </source>
</reference>
<name>A0A8J8SYA6_HALGN</name>
<feature type="transmembrane region" description="Helical" evidence="3">
    <location>
        <begin position="234"/>
        <end position="256"/>
    </location>
</feature>
<dbReference type="PANTHER" id="PTHR12174:SF23">
    <property type="entry name" value="MINOR HISTOCOMPATIBILITY ANTIGEN H13"/>
    <property type="match status" value="1"/>
</dbReference>
<protein>
    <submittedName>
        <fullName evidence="4">Uncharacterized protein</fullName>
    </submittedName>
</protein>
<keyword evidence="5" id="KW-1185">Reference proteome</keyword>
<feature type="transmembrane region" description="Helical" evidence="3">
    <location>
        <begin position="99"/>
        <end position="121"/>
    </location>
</feature>
<feature type="transmembrane region" description="Helical" evidence="3">
    <location>
        <begin position="207"/>
        <end position="227"/>
    </location>
</feature>
<feature type="transmembrane region" description="Helical" evidence="3">
    <location>
        <begin position="29"/>
        <end position="49"/>
    </location>
</feature>
<keyword evidence="2" id="KW-0256">Endoplasmic reticulum</keyword>
<dbReference type="AlphaFoldDB" id="A0A8J8SYA6"/>
<dbReference type="InterPro" id="IPR007369">
    <property type="entry name" value="Peptidase_A22B_SPP"/>
</dbReference>
<organism evidence="4 5">
    <name type="scientific">Halteria grandinella</name>
    <dbReference type="NCBI Taxonomy" id="5974"/>
    <lineage>
        <taxon>Eukaryota</taxon>
        <taxon>Sar</taxon>
        <taxon>Alveolata</taxon>
        <taxon>Ciliophora</taxon>
        <taxon>Intramacronucleata</taxon>
        <taxon>Spirotrichea</taxon>
        <taxon>Stichotrichia</taxon>
        <taxon>Sporadotrichida</taxon>
        <taxon>Halteriidae</taxon>
        <taxon>Halteria</taxon>
    </lineage>
</organism>
<comment type="caution">
    <text evidence="4">The sequence shown here is derived from an EMBL/GenBank/DDBJ whole genome shotgun (WGS) entry which is preliminary data.</text>
</comment>
<feature type="transmembrane region" description="Helical" evidence="3">
    <location>
        <begin position="262"/>
        <end position="281"/>
    </location>
</feature>
<evidence type="ECO:0000313" key="4">
    <source>
        <dbReference type="EMBL" id="TNV74766.1"/>
    </source>
</evidence>
<keyword evidence="3" id="KW-0812">Transmembrane</keyword>
<sequence>MGFLTKFSRIMSFSYTSSKGRFQGMSIDGTVTLMYLIIYCIGFFFVFYSLNVEALGLTVKITTYVLGFTCSLFIIDEVIQISKQALCLSPDGSWWKRRIILNVRVCEILSFILAAAFMSLYLITSAWYISDLISIFIMATIAKLFKFKNLKYAYLYMLTCVLLDGTAAALVLFQTEQSYNSLTLKTLNCPLELQLPLIQLQFDRSCAWISLFSIAIPGQFIGFTYRYDKNKRTFSYTFFTILGLILGYCIWITTTVVQTKSFPSSVFIYPVILLSATLIALKRNEWQSIWDANFFDEFLEKTYRLSNLYGKDDVLAPKVNLLEGLDQCPDEPVNYSSSRGVSKIK</sequence>
<dbReference type="PANTHER" id="PTHR12174">
    <property type="entry name" value="SIGNAL PEPTIDE PEPTIDASE"/>
    <property type="match status" value="1"/>
</dbReference>
<evidence type="ECO:0000256" key="1">
    <source>
        <dbReference type="ARBA" id="ARBA00004477"/>
    </source>
</evidence>
<dbReference type="Pfam" id="PF04258">
    <property type="entry name" value="Peptidase_A22B"/>
    <property type="match status" value="1"/>
</dbReference>
<feature type="transmembrane region" description="Helical" evidence="3">
    <location>
        <begin position="127"/>
        <end position="145"/>
    </location>
</feature>
<evidence type="ECO:0000256" key="3">
    <source>
        <dbReference type="SAM" id="Phobius"/>
    </source>
</evidence>
<dbReference type="GO" id="GO:0098554">
    <property type="term" value="C:cytoplasmic side of endoplasmic reticulum membrane"/>
    <property type="evidence" value="ECO:0007669"/>
    <property type="project" value="TreeGrafter"/>
</dbReference>
<dbReference type="EMBL" id="RRYP01016654">
    <property type="protein sequence ID" value="TNV74766.1"/>
    <property type="molecule type" value="Genomic_DNA"/>
</dbReference>